<gene>
    <name evidence="4" type="ORF">NIES267_49780</name>
</gene>
<organism evidence="4 5">
    <name type="scientific">Calothrix parasitica NIES-267</name>
    <dbReference type="NCBI Taxonomy" id="1973488"/>
    <lineage>
        <taxon>Bacteria</taxon>
        <taxon>Bacillati</taxon>
        <taxon>Cyanobacteriota</taxon>
        <taxon>Cyanophyceae</taxon>
        <taxon>Nostocales</taxon>
        <taxon>Calotrichaceae</taxon>
        <taxon>Calothrix</taxon>
    </lineage>
</organism>
<reference evidence="4 5" key="1">
    <citation type="submission" date="2017-06" db="EMBL/GenBank/DDBJ databases">
        <title>Genome sequencing of cyanobaciteial culture collection at National Institute for Environmental Studies (NIES).</title>
        <authorList>
            <person name="Hirose Y."/>
            <person name="Shimura Y."/>
            <person name="Fujisawa T."/>
            <person name="Nakamura Y."/>
            <person name="Kawachi M."/>
        </authorList>
    </citation>
    <scope>NUCLEOTIDE SEQUENCE [LARGE SCALE GENOMIC DNA]</scope>
    <source>
        <strain evidence="4 5">NIES-267</strain>
    </source>
</reference>
<name>A0A1Z4LWL7_9CYAN</name>
<evidence type="ECO:0000256" key="1">
    <source>
        <dbReference type="SAM" id="Coils"/>
    </source>
</evidence>
<dbReference type="AlphaFoldDB" id="A0A1Z4LWL7"/>
<feature type="coiled-coil region" evidence="1">
    <location>
        <begin position="85"/>
        <end position="112"/>
    </location>
</feature>
<feature type="chain" id="PRO_5012102580" description="Lipopolysaccharide assembly protein A domain-containing protein" evidence="3">
    <location>
        <begin position="19"/>
        <end position="271"/>
    </location>
</feature>
<keyword evidence="2" id="KW-0812">Transmembrane</keyword>
<dbReference type="Proteomes" id="UP000218418">
    <property type="component" value="Chromosome"/>
</dbReference>
<sequence length="271" mass="30220">MSLSALTKFILPPVFASAAVFSVMTVPLALIGDKQININFQEETLFFGKLRDVALPYVVVATGMSLGAGISAIAISGWRKSTRKSTEVEQQISQLEVQLQQKEELLKEFKLSETRLQVSGLNNFLDEQGSFVETNNYPTLNPRNLSHQPVASQTYQPVETVSPQPQVKTQDKTSANATSAFASAQNFLGYTQPKNNIKEEIAQISQANQTSITPAEIEKLQRQLREMMLQMQEMQNNIASTSYSTNTVPKQTSETISINYDTYQPQQVRFN</sequence>
<dbReference type="EMBL" id="AP018227">
    <property type="protein sequence ID" value="BAY85478.1"/>
    <property type="molecule type" value="Genomic_DNA"/>
</dbReference>
<evidence type="ECO:0000313" key="4">
    <source>
        <dbReference type="EMBL" id="BAY85478.1"/>
    </source>
</evidence>
<evidence type="ECO:0000256" key="3">
    <source>
        <dbReference type="SAM" id="SignalP"/>
    </source>
</evidence>
<protein>
    <recommendedName>
        <fullName evidence="6">Lipopolysaccharide assembly protein A domain-containing protein</fullName>
    </recommendedName>
</protein>
<dbReference type="OrthoDB" id="529125at2"/>
<keyword evidence="3" id="KW-0732">Signal</keyword>
<keyword evidence="2" id="KW-0472">Membrane</keyword>
<keyword evidence="5" id="KW-1185">Reference proteome</keyword>
<accession>A0A1Z4LWL7</accession>
<evidence type="ECO:0000256" key="2">
    <source>
        <dbReference type="SAM" id="Phobius"/>
    </source>
</evidence>
<keyword evidence="2" id="KW-1133">Transmembrane helix</keyword>
<evidence type="ECO:0008006" key="6">
    <source>
        <dbReference type="Google" id="ProtNLM"/>
    </source>
</evidence>
<evidence type="ECO:0000313" key="5">
    <source>
        <dbReference type="Proteomes" id="UP000218418"/>
    </source>
</evidence>
<feature type="signal peptide" evidence="3">
    <location>
        <begin position="1"/>
        <end position="18"/>
    </location>
</feature>
<proteinExistence type="predicted"/>
<feature type="transmembrane region" description="Helical" evidence="2">
    <location>
        <begin position="54"/>
        <end position="75"/>
    </location>
</feature>
<keyword evidence="1" id="KW-0175">Coiled coil</keyword>